<reference evidence="3 4" key="1">
    <citation type="submission" date="2023-11" db="EMBL/GenBank/DDBJ databases">
        <title>An acidophilic fungus is an integral part of prey digestion in a carnivorous sundew plant.</title>
        <authorList>
            <person name="Tsai I.J."/>
        </authorList>
    </citation>
    <scope>NUCLEOTIDE SEQUENCE [LARGE SCALE GENOMIC DNA]</scope>
    <source>
        <strain evidence="3">169a</strain>
    </source>
</reference>
<dbReference type="InterPro" id="IPR039875">
    <property type="entry name" value="LENG1-like"/>
</dbReference>
<accession>A0AAQ3M1Q2</accession>
<organism evidence="3 4">
    <name type="scientific">Acrodontium crateriforme</name>
    <dbReference type="NCBI Taxonomy" id="150365"/>
    <lineage>
        <taxon>Eukaryota</taxon>
        <taxon>Fungi</taxon>
        <taxon>Dikarya</taxon>
        <taxon>Ascomycota</taxon>
        <taxon>Pezizomycotina</taxon>
        <taxon>Dothideomycetes</taxon>
        <taxon>Dothideomycetidae</taxon>
        <taxon>Mycosphaerellales</taxon>
        <taxon>Teratosphaeriaceae</taxon>
        <taxon>Acrodontium</taxon>
    </lineage>
</organism>
<dbReference type="InterPro" id="IPR019339">
    <property type="entry name" value="CIR_N_dom"/>
</dbReference>
<feature type="compositionally biased region" description="Low complexity" evidence="1">
    <location>
        <begin position="234"/>
        <end position="245"/>
    </location>
</feature>
<dbReference type="PANTHER" id="PTHR22093:SF0">
    <property type="entry name" value="LEUKOCYTE RECEPTOR CLUSTER MEMBER 1"/>
    <property type="match status" value="1"/>
</dbReference>
<dbReference type="SMART" id="SM01083">
    <property type="entry name" value="Cir_N"/>
    <property type="match status" value="1"/>
</dbReference>
<proteinExistence type="predicted"/>
<feature type="compositionally biased region" description="Basic and acidic residues" evidence="1">
    <location>
        <begin position="214"/>
        <end position="229"/>
    </location>
</feature>
<feature type="compositionally biased region" description="Basic and acidic residues" evidence="1">
    <location>
        <begin position="246"/>
        <end position="270"/>
    </location>
</feature>
<sequence>MVLHLLSKKSWHVYNSDNVERVRRDEAHAQAKLEADEQRMQQEDAARRVAILRGEEPVPLSISSVVPDETADPGSSGRTRERPQKRRRGEDDTDREIRFARENADAVSNAQDRLVARHSRDDKDVPLVDHKGHLQLVPMPSDETRRQAEKNAQVEAEKAKKRKRDEDQYTMRFSNAAGFQTQLQKPWYAAGNAVVKPNVAVVLADVKEKDVWGNADPRRKEREQARISRGDPFAAMQQAQQQLRQSARDREKWEKQRAAEVEVLKHDEGRRRQREKSHRKRAEEDDLENFTLDGPPASSRRHHKDTDRHGHVHRQRQRSRSPSRERHHRHSSRRHRERER</sequence>
<feature type="region of interest" description="Disordered" evidence="1">
    <location>
        <begin position="52"/>
        <end position="168"/>
    </location>
</feature>
<gene>
    <name evidence="3" type="ORF">R9X50_00289500</name>
</gene>
<feature type="domain" description="CBF1-interacting co-repressor CIR N-terminal" evidence="2">
    <location>
        <begin position="10"/>
        <end position="46"/>
    </location>
</feature>
<dbReference type="PANTHER" id="PTHR22093">
    <property type="entry name" value="LEUKOCYTE RECEPTOR CLUSTER LRC MEMBER 1"/>
    <property type="match status" value="1"/>
</dbReference>
<name>A0AAQ3M1Q2_9PEZI</name>
<evidence type="ECO:0000259" key="2">
    <source>
        <dbReference type="SMART" id="SM01083"/>
    </source>
</evidence>
<feature type="compositionally biased region" description="Basic residues" evidence="1">
    <location>
        <begin position="310"/>
        <end position="340"/>
    </location>
</feature>
<evidence type="ECO:0000313" key="4">
    <source>
        <dbReference type="Proteomes" id="UP001303373"/>
    </source>
</evidence>
<feature type="compositionally biased region" description="Basic residues" evidence="1">
    <location>
        <begin position="271"/>
        <end position="280"/>
    </location>
</feature>
<feature type="region of interest" description="Disordered" evidence="1">
    <location>
        <begin position="214"/>
        <end position="340"/>
    </location>
</feature>
<feature type="compositionally biased region" description="Basic and acidic residues" evidence="1">
    <location>
        <begin position="95"/>
        <end position="104"/>
    </location>
</feature>
<keyword evidence="4" id="KW-1185">Reference proteome</keyword>
<evidence type="ECO:0000313" key="3">
    <source>
        <dbReference type="EMBL" id="WPH00072.1"/>
    </source>
</evidence>
<dbReference type="AlphaFoldDB" id="A0AAQ3M1Q2"/>
<dbReference type="EMBL" id="CP138583">
    <property type="protein sequence ID" value="WPH00072.1"/>
    <property type="molecule type" value="Genomic_DNA"/>
</dbReference>
<evidence type="ECO:0000256" key="1">
    <source>
        <dbReference type="SAM" id="MobiDB-lite"/>
    </source>
</evidence>
<feature type="compositionally biased region" description="Basic and acidic residues" evidence="1">
    <location>
        <begin position="114"/>
        <end position="132"/>
    </location>
</feature>
<protein>
    <recommendedName>
        <fullName evidence="2">CBF1-interacting co-repressor CIR N-terminal domain-containing protein</fullName>
    </recommendedName>
</protein>
<dbReference type="Proteomes" id="UP001303373">
    <property type="component" value="Chromosome 4"/>
</dbReference>